<dbReference type="InterPro" id="IPR036188">
    <property type="entry name" value="FAD/NAD-bd_sf"/>
</dbReference>
<dbReference type="Gene3D" id="6.10.250.650">
    <property type="match status" value="1"/>
</dbReference>
<dbReference type="EMBL" id="QGLE01000024">
    <property type="protein sequence ID" value="PWR17537.1"/>
    <property type="molecule type" value="Genomic_DNA"/>
</dbReference>
<gene>
    <name evidence="2" type="ORF">DKG74_21055</name>
</gene>
<name>A0A317DS87_9PROT</name>
<sequence length="419" mass="46699">MTSKRIGIIGAGTAGLHLALYLQKHGVKTTIFTDRPSEDYRSMRLLNTVAHHAVTVQRETDLGVNFWPADKNGYFGHYYYVGTPEPLRFFGALETPSRAVDYRIYQPKLMDEYARRGGDLRITEIRHSDIADLSDSYDLLVVCTGKGPFGQMFKHQPAHSPFTQPQRALCVGLFKGIREPETRAVTMYFSPGAGEMIEIPTLSFGGMVNALVIENHIGGDLEILAKTKYDDNPRAFLDLLLEKLRKHYPTCAERIDEKEFDLANGPLDILQGGVTPTVRNSHVRLDNGKIALALGDVHAVVDPVLGQGANMASYAAFKLAEEILKNDVFDERFVEHVELARQDRVLGATRWTNFMLQHLQAGTPALLEFIGAISQNKPLADLFTTNFNYPERQWDCFASPERIKAWCSANLPGSASQAA</sequence>
<dbReference type="InterPro" id="IPR041654">
    <property type="entry name" value="StyA_sbd"/>
</dbReference>
<evidence type="ECO:0000313" key="2">
    <source>
        <dbReference type="EMBL" id="PWR17537.1"/>
    </source>
</evidence>
<dbReference type="AlphaFoldDB" id="A0A317DS87"/>
<dbReference type="Gene3D" id="3.50.50.60">
    <property type="entry name" value="FAD/NAD(P)-binding domain"/>
    <property type="match status" value="2"/>
</dbReference>
<evidence type="ECO:0000259" key="1">
    <source>
        <dbReference type="Pfam" id="PF17885"/>
    </source>
</evidence>
<proteinExistence type="predicted"/>
<dbReference type="Gene3D" id="3.30.9.40">
    <property type="match status" value="2"/>
</dbReference>
<keyword evidence="2" id="KW-0560">Oxidoreductase</keyword>
<dbReference type="RefSeq" id="WP_109908152.1">
    <property type="nucleotide sequence ID" value="NZ_QGLE01000024.1"/>
</dbReference>
<dbReference type="Proteomes" id="UP000245461">
    <property type="component" value="Unassembled WGS sequence"/>
</dbReference>
<dbReference type="PRINTS" id="PR00420">
    <property type="entry name" value="RNGMNOXGNASE"/>
</dbReference>
<keyword evidence="2" id="KW-0503">Monooxygenase</keyword>
<protein>
    <submittedName>
        <fullName evidence="2">Monooxygenase</fullName>
    </submittedName>
</protein>
<keyword evidence="3" id="KW-1185">Reference proteome</keyword>
<accession>A0A317DS87</accession>
<dbReference type="Pfam" id="PF17885">
    <property type="entry name" value="Smoa_sbd"/>
    <property type="match status" value="1"/>
</dbReference>
<reference evidence="2 3" key="1">
    <citation type="submission" date="2018-05" db="EMBL/GenBank/DDBJ databases">
        <title>Zavarzinia sp. HR-AS.</title>
        <authorList>
            <person name="Lee Y."/>
            <person name="Jeon C.O."/>
        </authorList>
    </citation>
    <scope>NUCLEOTIDE SEQUENCE [LARGE SCALE GENOMIC DNA]</scope>
    <source>
        <strain evidence="2 3">HR-AS</strain>
    </source>
</reference>
<dbReference type="NCBIfam" id="NF045732">
    <property type="entry name" value="StyMonoxStyA"/>
    <property type="match status" value="1"/>
</dbReference>
<comment type="caution">
    <text evidence="2">The sequence shown here is derived from an EMBL/GenBank/DDBJ whole genome shotgun (WGS) entry which is preliminary data.</text>
</comment>
<dbReference type="GO" id="GO:0004497">
    <property type="term" value="F:monooxygenase activity"/>
    <property type="evidence" value="ECO:0007669"/>
    <property type="project" value="UniProtKB-KW"/>
</dbReference>
<feature type="domain" description="Styrene monooxygenase StyA putative substrate binding" evidence="1">
    <location>
        <begin position="145"/>
        <end position="254"/>
    </location>
</feature>
<organism evidence="2 3">
    <name type="scientific">Zavarzinia aquatilis</name>
    <dbReference type="NCBI Taxonomy" id="2211142"/>
    <lineage>
        <taxon>Bacteria</taxon>
        <taxon>Pseudomonadati</taxon>
        <taxon>Pseudomonadota</taxon>
        <taxon>Alphaproteobacteria</taxon>
        <taxon>Rhodospirillales</taxon>
        <taxon>Zavarziniaceae</taxon>
        <taxon>Zavarzinia</taxon>
    </lineage>
</organism>
<evidence type="ECO:0000313" key="3">
    <source>
        <dbReference type="Proteomes" id="UP000245461"/>
    </source>
</evidence>
<dbReference type="OrthoDB" id="9791689at2"/>
<dbReference type="InterPro" id="IPR054801">
    <property type="entry name" value="StyMonoxStyA"/>
</dbReference>
<dbReference type="SUPFAM" id="SSF51905">
    <property type="entry name" value="FAD/NAD(P)-binding domain"/>
    <property type="match status" value="1"/>
</dbReference>